<dbReference type="Proteomes" id="UP000324222">
    <property type="component" value="Unassembled WGS sequence"/>
</dbReference>
<evidence type="ECO:0000313" key="3">
    <source>
        <dbReference type="Proteomes" id="UP000324222"/>
    </source>
</evidence>
<reference evidence="2 3" key="1">
    <citation type="submission" date="2019-05" db="EMBL/GenBank/DDBJ databases">
        <title>Another draft genome of Portunus trituberculatus and its Hox gene families provides insights of decapod evolution.</title>
        <authorList>
            <person name="Jeong J.-H."/>
            <person name="Song I."/>
            <person name="Kim S."/>
            <person name="Choi T."/>
            <person name="Kim D."/>
            <person name="Ryu S."/>
            <person name="Kim W."/>
        </authorList>
    </citation>
    <scope>NUCLEOTIDE SEQUENCE [LARGE SCALE GENOMIC DNA]</scope>
    <source>
        <tissue evidence="2">Muscle</tissue>
    </source>
</reference>
<feature type="region of interest" description="Disordered" evidence="1">
    <location>
        <begin position="15"/>
        <end position="54"/>
    </location>
</feature>
<dbReference type="EMBL" id="VSRR010101649">
    <property type="protein sequence ID" value="MPC95290.1"/>
    <property type="molecule type" value="Genomic_DNA"/>
</dbReference>
<accession>A0A5B7JEU8</accession>
<organism evidence="2 3">
    <name type="scientific">Portunus trituberculatus</name>
    <name type="common">Swimming crab</name>
    <name type="synonym">Neptunus trituberculatus</name>
    <dbReference type="NCBI Taxonomy" id="210409"/>
    <lineage>
        <taxon>Eukaryota</taxon>
        <taxon>Metazoa</taxon>
        <taxon>Ecdysozoa</taxon>
        <taxon>Arthropoda</taxon>
        <taxon>Crustacea</taxon>
        <taxon>Multicrustacea</taxon>
        <taxon>Malacostraca</taxon>
        <taxon>Eumalacostraca</taxon>
        <taxon>Eucarida</taxon>
        <taxon>Decapoda</taxon>
        <taxon>Pleocyemata</taxon>
        <taxon>Brachyura</taxon>
        <taxon>Eubrachyura</taxon>
        <taxon>Portunoidea</taxon>
        <taxon>Portunidae</taxon>
        <taxon>Portuninae</taxon>
        <taxon>Portunus</taxon>
    </lineage>
</organism>
<feature type="region of interest" description="Disordered" evidence="1">
    <location>
        <begin position="74"/>
        <end position="93"/>
    </location>
</feature>
<name>A0A5B7JEU8_PORTR</name>
<evidence type="ECO:0000256" key="1">
    <source>
        <dbReference type="SAM" id="MobiDB-lite"/>
    </source>
</evidence>
<keyword evidence="3" id="KW-1185">Reference proteome</keyword>
<sequence>MVRTPCRPSLFPSGLASINHSHKQGLGGRPFRVGGACRQHQDRDVRRHRPVKAERRQAVYRCRHPAGHSTWARFSRKDQGHGGQRATGGEAGVVEDDCEEEKPGVVVVVVVVMERQI</sequence>
<feature type="compositionally biased region" description="Gly residues" evidence="1">
    <location>
        <begin position="81"/>
        <end position="91"/>
    </location>
</feature>
<protein>
    <submittedName>
        <fullName evidence="2">Uncharacterized protein</fullName>
    </submittedName>
</protein>
<proteinExistence type="predicted"/>
<comment type="caution">
    <text evidence="2">The sequence shown here is derived from an EMBL/GenBank/DDBJ whole genome shotgun (WGS) entry which is preliminary data.</text>
</comment>
<dbReference type="AlphaFoldDB" id="A0A5B7JEU8"/>
<evidence type="ECO:0000313" key="2">
    <source>
        <dbReference type="EMBL" id="MPC95290.1"/>
    </source>
</evidence>
<gene>
    <name evidence="2" type="ORF">E2C01_090493</name>
</gene>
<feature type="compositionally biased region" description="Basic and acidic residues" evidence="1">
    <location>
        <begin position="39"/>
        <end position="54"/>
    </location>
</feature>